<dbReference type="InterPro" id="IPR005119">
    <property type="entry name" value="LysR_subst-bd"/>
</dbReference>
<comment type="caution">
    <text evidence="6">The sequence shown here is derived from an EMBL/GenBank/DDBJ whole genome shotgun (WGS) entry which is preliminary data.</text>
</comment>
<evidence type="ECO:0000256" key="2">
    <source>
        <dbReference type="ARBA" id="ARBA00023015"/>
    </source>
</evidence>
<gene>
    <name evidence="6" type="ORF">EC841_10262</name>
</gene>
<sequence>MRLNLDVLQILDALETHGSFATAAESLYKTPAALSYMIQKLESDLGITLLDRSGHRAKFTDTGTMVLEKGRLLLNAAKDLEKQALQLNAGWERDLAIALDASFPFDRLLPLIDAFYAQNPQTRLNFTHHTLAGAWEELTRNGADIILGAINEPPTSAEWSWKMLGTLDNVFVVAPGHPLAETVQPLTNKQLSLHRAVVISDSARHCHPLNSNLLTEQPQIRVDDFPSKVALLRAGIGCGFLPRHVARPWLASGELVEKTVISFREKDIAYMAWRTDNDGLAQRWWREAILEEPLLHQLYP</sequence>
<proteinExistence type="inferred from homology"/>
<dbReference type="PROSITE" id="PS50931">
    <property type="entry name" value="HTH_LYSR"/>
    <property type="match status" value="1"/>
</dbReference>
<keyword evidence="3 6" id="KW-0238">DNA-binding</keyword>
<dbReference type="Pfam" id="PF00126">
    <property type="entry name" value="HTH_1"/>
    <property type="match status" value="1"/>
</dbReference>
<organism evidence="6 7">
    <name type="scientific">Raoultella ornithinolytica</name>
    <name type="common">Klebsiella ornithinolytica</name>
    <dbReference type="NCBI Taxonomy" id="54291"/>
    <lineage>
        <taxon>Bacteria</taxon>
        <taxon>Pseudomonadati</taxon>
        <taxon>Pseudomonadota</taxon>
        <taxon>Gammaproteobacteria</taxon>
        <taxon>Enterobacterales</taxon>
        <taxon>Enterobacteriaceae</taxon>
        <taxon>Klebsiella/Raoultella group</taxon>
        <taxon>Raoultella</taxon>
    </lineage>
</organism>
<dbReference type="Pfam" id="PF03466">
    <property type="entry name" value="LysR_substrate"/>
    <property type="match status" value="1"/>
</dbReference>
<comment type="similarity">
    <text evidence="1">Belongs to the LysR transcriptional regulatory family.</text>
</comment>
<keyword evidence="4" id="KW-0804">Transcription</keyword>
<evidence type="ECO:0000256" key="1">
    <source>
        <dbReference type="ARBA" id="ARBA00009437"/>
    </source>
</evidence>
<dbReference type="Proteomes" id="UP000295263">
    <property type="component" value="Unassembled WGS sequence"/>
</dbReference>
<name>A0ABD7QKT0_RAOOR</name>
<evidence type="ECO:0000256" key="4">
    <source>
        <dbReference type="ARBA" id="ARBA00023163"/>
    </source>
</evidence>
<dbReference type="PANTHER" id="PTHR30126:SF4">
    <property type="entry name" value="LYSR FAMILY TRANSCRIPTIONAL REGULATOR"/>
    <property type="match status" value="1"/>
</dbReference>
<evidence type="ECO:0000256" key="3">
    <source>
        <dbReference type="ARBA" id="ARBA00023125"/>
    </source>
</evidence>
<dbReference type="RefSeq" id="WP_132511289.1">
    <property type="nucleotide sequence ID" value="NZ_SLYQ01000002.1"/>
</dbReference>
<feature type="domain" description="HTH lysR-type" evidence="5">
    <location>
        <begin position="3"/>
        <end position="60"/>
    </location>
</feature>
<dbReference type="InterPro" id="IPR036388">
    <property type="entry name" value="WH-like_DNA-bd_sf"/>
</dbReference>
<evidence type="ECO:0000259" key="5">
    <source>
        <dbReference type="PROSITE" id="PS50931"/>
    </source>
</evidence>
<evidence type="ECO:0000313" key="7">
    <source>
        <dbReference type="Proteomes" id="UP000295263"/>
    </source>
</evidence>
<protein>
    <submittedName>
        <fullName evidence="6">DNA-binding transcriptional LysR family regulator</fullName>
    </submittedName>
</protein>
<dbReference type="SUPFAM" id="SSF46785">
    <property type="entry name" value="Winged helix' DNA-binding domain"/>
    <property type="match status" value="1"/>
</dbReference>
<dbReference type="PANTHER" id="PTHR30126">
    <property type="entry name" value="HTH-TYPE TRANSCRIPTIONAL REGULATOR"/>
    <property type="match status" value="1"/>
</dbReference>
<dbReference type="GO" id="GO:0003677">
    <property type="term" value="F:DNA binding"/>
    <property type="evidence" value="ECO:0007669"/>
    <property type="project" value="UniProtKB-KW"/>
</dbReference>
<reference evidence="6 7" key="1">
    <citation type="submission" date="2019-03" db="EMBL/GenBank/DDBJ databases">
        <title>Genomic analyses of the natural microbiome of Caenorhabditis elegans.</title>
        <authorList>
            <person name="Samuel B."/>
        </authorList>
    </citation>
    <scope>NUCLEOTIDE SEQUENCE [LARGE SCALE GENOMIC DNA]</scope>
    <source>
        <strain evidence="6 7">JUb54</strain>
    </source>
</reference>
<dbReference type="Gene3D" id="3.40.190.290">
    <property type="match status" value="1"/>
</dbReference>
<dbReference type="AlphaFoldDB" id="A0ABD7QKT0"/>
<keyword evidence="2" id="KW-0805">Transcription regulation</keyword>
<accession>A0ABD7QKT0</accession>
<dbReference type="SUPFAM" id="SSF53850">
    <property type="entry name" value="Periplasmic binding protein-like II"/>
    <property type="match status" value="1"/>
</dbReference>
<dbReference type="InterPro" id="IPR036390">
    <property type="entry name" value="WH_DNA-bd_sf"/>
</dbReference>
<dbReference type="InterPro" id="IPR000847">
    <property type="entry name" value="LysR_HTH_N"/>
</dbReference>
<evidence type="ECO:0000313" key="6">
    <source>
        <dbReference type="EMBL" id="TCQ74957.1"/>
    </source>
</evidence>
<dbReference type="Gene3D" id="1.10.10.10">
    <property type="entry name" value="Winged helix-like DNA-binding domain superfamily/Winged helix DNA-binding domain"/>
    <property type="match status" value="1"/>
</dbReference>
<dbReference type="EMBL" id="SLYQ01000002">
    <property type="protein sequence ID" value="TCQ74957.1"/>
    <property type="molecule type" value="Genomic_DNA"/>
</dbReference>